<dbReference type="GO" id="GO:0005242">
    <property type="term" value="F:inward rectifier potassium channel activity"/>
    <property type="evidence" value="ECO:0007669"/>
    <property type="project" value="TreeGrafter"/>
</dbReference>
<feature type="non-terminal residue" evidence="1">
    <location>
        <position position="1"/>
    </location>
</feature>
<dbReference type="InterPro" id="IPR050818">
    <property type="entry name" value="KCNH_animal-type"/>
</dbReference>
<evidence type="ECO:0000313" key="1">
    <source>
        <dbReference type="EMBL" id="OTF75701.1"/>
    </source>
</evidence>
<organism evidence="1 2">
    <name type="scientific">Euroglyphus maynei</name>
    <name type="common">Mayne's house dust mite</name>
    <dbReference type="NCBI Taxonomy" id="6958"/>
    <lineage>
        <taxon>Eukaryota</taxon>
        <taxon>Metazoa</taxon>
        <taxon>Ecdysozoa</taxon>
        <taxon>Arthropoda</taxon>
        <taxon>Chelicerata</taxon>
        <taxon>Arachnida</taxon>
        <taxon>Acari</taxon>
        <taxon>Acariformes</taxon>
        <taxon>Sarcoptiformes</taxon>
        <taxon>Astigmata</taxon>
        <taxon>Psoroptidia</taxon>
        <taxon>Analgoidea</taxon>
        <taxon>Pyroglyphidae</taxon>
        <taxon>Pyroglyphinae</taxon>
        <taxon>Euroglyphus</taxon>
    </lineage>
</organism>
<keyword evidence="2" id="KW-1185">Reference proteome</keyword>
<dbReference type="Proteomes" id="UP000194236">
    <property type="component" value="Unassembled WGS sequence"/>
</dbReference>
<accession>A0A1Y3B4F7</accession>
<dbReference type="OrthoDB" id="432483at2759"/>
<dbReference type="GO" id="GO:0005886">
    <property type="term" value="C:plasma membrane"/>
    <property type="evidence" value="ECO:0007669"/>
    <property type="project" value="TreeGrafter"/>
</dbReference>
<reference evidence="1 2" key="1">
    <citation type="submission" date="2017-03" db="EMBL/GenBank/DDBJ databases">
        <title>Genome Survey of Euroglyphus maynei.</title>
        <authorList>
            <person name="Arlian L.G."/>
            <person name="Morgan M.S."/>
            <person name="Rider S.D."/>
        </authorList>
    </citation>
    <scope>NUCLEOTIDE SEQUENCE [LARGE SCALE GENOMIC DNA]</scope>
    <source>
        <strain evidence="1">Arlian Lab</strain>
        <tissue evidence="1">Whole body</tissue>
    </source>
</reference>
<comment type="caution">
    <text evidence="1">The sequence shown here is derived from an EMBL/GenBank/DDBJ whole genome shotgun (WGS) entry which is preliminary data.</text>
</comment>
<dbReference type="Gene3D" id="2.60.120.10">
    <property type="entry name" value="Jelly Rolls"/>
    <property type="match status" value="1"/>
</dbReference>
<sequence>KIHSGFNNFHFSSIHPSKGKDDIFGENPLQTPTMGKSKCDVRVLTYCDLHKISRSDLLQVLEMYPEFVESFNRNLNINFNLRDENQLGVNSMLDRKATVTDCKVLNCFDSIQNSNDIEEDFSSKVIIDPITGDYDETSERLRQFQRKFTGVPAPGIGILEFSPEKAGLDVTPANYNFPKAKCKQQQQQQQQQEGNSLTGKQMNLIEIKFTNIHLIIQFKGMLDQLKHSVTDLTFGNLF</sequence>
<dbReference type="SUPFAM" id="SSF51206">
    <property type="entry name" value="cAMP-binding domain-like"/>
    <property type="match status" value="1"/>
</dbReference>
<dbReference type="GO" id="GO:0042391">
    <property type="term" value="P:regulation of membrane potential"/>
    <property type="evidence" value="ECO:0007669"/>
    <property type="project" value="TreeGrafter"/>
</dbReference>
<name>A0A1Y3B4F7_EURMA</name>
<dbReference type="AlphaFoldDB" id="A0A1Y3B4F7"/>
<dbReference type="PANTHER" id="PTHR10217">
    <property type="entry name" value="VOLTAGE AND LIGAND GATED POTASSIUM CHANNEL"/>
    <property type="match status" value="1"/>
</dbReference>
<evidence type="ECO:0000313" key="2">
    <source>
        <dbReference type="Proteomes" id="UP000194236"/>
    </source>
</evidence>
<proteinExistence type="predicted"/>
<dbReference type="EMBL" id="MUJZ01040748">
    <property type="protein sequence ID" value="OTF75701.1"/>
    <property type="molecule type" value="Genomic_DNA"/>
</dbReference>
<gene>
    <name evidence="1" type="ORF">BLA29_008710</name>
</gene>
<dbReference type="InterPro" id="IPR018490">
    <property type="entry name" value="cNMP-bd_dom_sf"/>
</dbReference>
<protein>
    <submittedName>
        <fullName evidence="1">Voltage-gated channel-like protein</fullName>
    </submittedName>
</protein>
<dbReference type="PANTHER" id="PTHR10217:SF548">
    <property type="entry name" value="GH12235P"/>
    <property type="match status" value="1"/>
</dbReference>
<dbReference type="InterPro" id="IPR014710">
    <property type="entry name" value="RmlC-like_jellyroll"/>
</dbReference>